<dbReference type="PANTHER" id="PTHR34138">
    <property type="entry name" value="CELL SHAPE-DETERMINING PROTEIN MREC"/>
    <property type="match status" value="1"/>
</dbReference>
<dbReference type="InterPro" id="IPR007221">
    <property type="entry name" value="MreC"/>
</dbReference>
<evidence type="ECO:0000256" key="5">
    <source>
        <dbReference type="PIRNR" id="PIRNR038471"/>
    </source>
</evidence>
<evidence type="ECO:0000256" key="4">
    <source>
        <dbReference type="ARBA" id="ARBA00032089"/>
    </source>
</evidence>
<proteinExistence type="inferred from homology"/>
<name>K2KC11_9GAMM</name>
<comment type="caution">
    <text evidence="9">The sequence shown here is derived from an EMBL/GenBank/DDBJ whole genome shotgun (WGS) entry which is preliminary data.</text>
</comment>
<dbReference type="eggNOG" id="COG1792">
    <property type="taxonomic scope" value="Bacteria"/>
</dbReference>
<feature type="compositionally biased region" description="Polar residues" evidence="7">
    <location>
        <begin position="300"/>
        <end position="311"/>
    </location>
</feature>
<keyword evidence="6" id="KW-0175">Coiled coil</keyword>
<comment type="similarity">
    <text evidence="1 5">Belongs to the MreC family.</text>
</comment>
<evidence type="ECO:0000256" key="2">
    <source>
        <dbReference type="ARBA" id="ARBA00013855"/>
    </source>
</evidence>
<protein>
    <recommendedName>
        <fullName evidence="2 5">Cell shape-determining protein MreC</fullName>
    </recommendedName>
    <alternativeName>
        <fullName evidence="4 5">Cell shape protein MreC</fullName>
    </alternativeName>
</protein>
<feature type="coiled-coil region" evidence="6">
    <location>
        <begin position="63"/>
        <end position="90"/>
    </location>
</feature>
<sequence>MNSLFGRGPSLRIRLVLALACSFLLAFIDHRLNALQPARLFLNSLVTPIQYLAIMPEQLLDNVAESLQSRTALQQENAELREQMLVLQGRLQRFHFLQNENSRLRELLDSEPRQESRRMVAEVIAVASDPFSHQLVINKGTLNGVYQSQPVLDSRGIIGQVVSVGTNTSRIILISDQSHAIPLRAERNDLRVLAQGIGDMQQLELMFVPHSTDLEVGDMLVSSGLGGVFPEGYPVAAVTRILRDESLPFARVYAQPVAALDRVRAVLLLWPENAGEAPIYEPNDGSDLPLLPIAEGDTATAPTPANQEGGQ</sequence>
<organism evidence="9 10">
    <name type="scientific">Idiomarina xiamenensis 10-D-4</name>
    <dbReference type="NCBI Taxonomy" id="740709"/>
    <lineage>
        <taxon>Bacteria</taxon>
        <taxon>Pseudomonadati</taxon>
        <taxon>Pseudomonadota</taxon>
        <taxon>Gammaproteobacteria</taxon>
        <taxon>Alteromonadales</taxon>
        <taxon>Idiomarinaceae</taxon>
        <taxon>Idiomarina</taxon>
    </lineage>
</organism>
<dbReference type="PATRIC" id="fig|740709.3.peg.720"/>
<feature type="domain" description="Rod shape-determining protein MreC beta-barrel core" evidence="8">
    <location>
        <begin position="123"/>
        <end position="270"/>
    </location>
</feature>
<reference evidence="9 10" key="1">
    <citation type="journal article" date="2012" name="J. Bacteriol.">
        <title>Genome Sequence of Idiomarina xiamenensis Type Strain 10-D-4.</title>
        <authorList>
            <person name="Lai Q."/>
            <person name="Wang L."/>
            <person name="Wang W."/>
            <person name="Shao Z."/>
        </authorList>
    </citation>
    <scope>NUCLEOTIDE SEQUENCE [LARGE SCALE GENOMIC DNA]</scope>
    <source>
        <strain evidence="9 10">10-D-4</strain>
    </source>
</reference>
<dbReference type="InterPro" id="IPR042175">
    <property type="entry name" value="Cell/Rod_MreC_2"/>
</dbReference>
<dbReference type="PIRSF" id="PIRSF038471">
    <property type="entry name" value="MreC"/>
    <property type="match status" value="1"/>
</dbReference>
<dbReference type="RefSeq" id="WP_008487783.1">
    <property type="nucleotide sequence ID" value="NZ_AMRG01000003.1"/>
</dbReference>
<evidence type="ECO:0000313" key="10">
    <source>
        <dbReference type="Proteomes" id="UP000014115"/>
    </source>
</evidence>
<feature type="region of interest" description="Disordered" evidence="7">
    <location>
        <begin position="292"/>
        <end position="311"/>
    </location>
</feature>
<evidence type="ECO:0000259" key="8">
    <source>
        <dbReference type="Pfam" id="PF04085"/>
    </source>
</evidence>
<dbReference type="STRING" id="740709.A10D4_03575"/>
<dbReference type="InterPro" id="IPR055342">
    <property type="entry name" value="MreC_beta-barrel_core"/>
</dbReference>
<comment type="function">
    <text evidence="5">Involved in formation and maintenance of cell shape.</text>
</comment>
<evidence type="ECO:0000256" key="7">
    <source>
        <dbReference type="SAM" id="MobiDB-lite"/>
    </source>
</evidence>
<keyword evidence="3 5" id="KW-0133">Cell shape</keyword>
<evidence type="ECO:0000256" key="1">
    <source>
        <dbReference type="ARBA" id="ARBA00009369"/>
    </source>
</evidence>
<dbReference type="GO" id="GO:0008360">
    <property type="term" value="P:regulation of cell shape"/>
    <property type="evidence" value="ECO:0007669"/>
    <property type="project" value="UniProtKB-KW"/>
</dbReference>
<accession>K2KC11</accession>
<evidence type="ECO:0000313" key="9">
    <source>
        <dbReference type="EMBL" id="EKE85393.1"/>
    </source>
</evidence>
<dbReference type="Proteomes" id="UP000014115">
    <property type="component" value="Unassembled WGS sequence"/>
</dbReference>
<gene>
    <name evidence="9" type="ORF">A10D4_03575</name>
</gene>
<keyword evidence="10" id="KW-1185">Reference proteome</keyword>
<dbReference type="Pfam" id="PF04085">
    <property type="entry name" value="MreC"/>
    <property type="match status" value="1"/>
</dbReference>
<dbReference type="PANTHER" id="PTHR34138:SF1">
    <property type="entry name" value="CELL SHAPE-DETERMINING PROTEIN MREC"/>
    <property type="match status" value="1"/>
</dbReference>
<dbReference type="NCBIfam" id="TIGR00219">
    <property type="entry name" value="mreC"/>
    <property type="match status" value="1"/>
</dbReference>
<dbReference type="Gene3D" id="2.40.10.340">
    <property type="entry name" value="Rod shape-determining protein MreC, domain 1"/>
    <property type="match status" value="1"/>
</dbReference>
<dbReference type="EMBL" id="AMRG01000003">
    <property type="protein sequence ID" value="EKE85393.1"/>
    <property type="molecule type" value="Genomic_DNA"/>
</dbReference>
<dbReference type="InterPro" id="IPR042177">
    <property type="entry name" value="Cell/Rod_1"/>
</dbReference>
<dbReference type="Gene3D" id="2.40.10.350">
    <property type="entry name" value="Rod shape-determining protein MreC, domain 2"/>
    <property type="match status" value="1"/>
</dbReference>
<dbReference type="OrthoDB" id="9808025at2"/>
<evidence type="ECO:0000256" key="6">
    <source>
        <dbReference type="SAM" id="Coils"/>
    </source>
</evidence>
<dbReference type="GO" id="GO:0005886">
    <property type="term" value="C:plasma membrane"/>
    <property type="evidence" value="ECO:0007669"/>
    <property type="project" value="TreeGrafter"/>
</dbReference>
<evidence type="ECO:0000256" key="3">
    <source>
        <dbReference type="ARBA" id="ARBA00022960"/>
    </source>
</evidence>
<dbReference type="AlphaFoldDB" id="K2KC11"/>